<evidence type="ECO:0000259" key="2">
    <source>
        <dbReference type="Pfam" id="PF09631"/>
    </source>
</evidence>
<proteinExistence type="predicted"/>
<dbReference type="VEuPathDB" id="AmoebaDB:KM1_139040"/>
<sequence>MTKIHYDNSPLTFGRQEACRQDLIRRGIYTGMETKNNINYFPTTEGNVVVIEREKEITLVELEQLSLTIPQCVLAIVSQDSSIVYYSISPISLTFKK</sequence>
<dbReference type="InterPro" id="IPR036167">
    <property type="entry name" value="tRNA_intron_Endo_cat-like_sf"/>
</dbReference>
<name>M7WZ42_ENTHI</name>
<dbReference type="InterPro" id="IPR018593">
    <property type="entry name" value="tRNA-endonuc_su_Sen15"/>
</dbReference>
<evidence type="ECO:0000313" key="4">
    <source>
        <dbReference type="Proteomes" id="UP000030780"/>
    </source>
</evidence>
<dbReference type="EMBL" id="KB638319">
    <property type="protein sequence ID" value="EMS13003.1"/>
    <property type="molecule type" value="Genomic_DNA"/>
</dbReference>
<keyword evidence="1" id="KW-0819">tRNA processing</keyword>
<dbReference type="SUPFAM" id="SSF53032">
    <property type="entry name" value="tRNA-intron endonuclease catalytic domain-like"/>
    <property type="match status" value="1"/>
</dbReference>
<feature type="domain" description="tRNA-splicing endonuclease subunit Sen15" evidence="2">
    <location>
        <begin position="51"/>
        <end position="89"/>
    </location>
</feature>
<accession>M7WZ42</accession>
<dbReference type="AlphaFoldDB" id="M7WZ42"/>
<protein>
    <recommendedName>
        <fullName evidence="2">tRNA-splicing endonuclease subunit Sen15 domain-containing protein</fullName>
    </recommendedName>
</protein>
<dbReference type="Proteomes" id="UP000030780">
    <property type="component" value="Unassembled WGS sequence"/>
</dbReference>
<organism evidence="3 4">
    <name type="scientific">Entamoeba histolytica HM-3:IMSS</name>
    <dbReference type="NCBI Taxonomy" id="885315"/>
    <lineage>
        <taxon>Eukaryota</taxon>
        <taxon>Amoebozoa</taxon>
        <taxon>Evosea</taxon>
        <taxon>Archamoebae</taxon>
        <taxon>Mastigamoebida</taxon>
        <taxon>Entamoebidae</taxon>
        <taxon>Entamoeba</taxon>
    </lineage>
</organism>
<evidence type="ECO:0000256" key="1">
    <source>
        <dbReference type="ARBA" id="ARBA00022694"/>
    </source>
</evidence>
<dbReference type="GO" id="GO:0006388">
    <property type="term" value="P:tRNA splicing, via endonucleolytic cleavage and ligation"/>
    <property type="evidence" value="ECO:0007669"/>
    <property type="project" value="InterPro"/>
</dbReference>
<gene>
    <name evidence="3" type="ORF">KM1_139040</name>
</gene>
<dbReference type="Pfam" id="PF09631">
    <property type="entry name" value="Sen15"/>
    <property type="match status" value="1"/>
</dbReference>
<reference evidence="3 4" key="1">
    <citation type="submission" date="2013-01" db="EMBL/GenBank/DDBJ databases">
        <authorList>
            <person name="Inman J."/>
            <person name="Zafar N."/>
            <person name="Lorenzi H."/>
            <person name="Caler E."/>
        </authorList>
    </citation>
    <scope>NUCLEOTIDE SEQUENCE [LARGE SCALE GENOMIC DNA]</scope>
    <source>
        <strain evidence="3 4">HM-3:IMSS</strain>
    </source>
</reference>
<evidence type="ECO:0000313" key="3">
    <source>
        <dbReference type="EMBL" id="EMS13003.1"/>
    </source>
</evidence>